<evidence type="ECO:0000313" key="9">
    <source>
        <dbReference type="Proteomes" id="UP000032483"/>
    </source>
</evidence>
<evidence type="ECO:0008006" key="11">
    <source>
        <dbReference type="Google" id="ProtNLM"/>
    </source>
</evidence>
<dbReference type="CDD" id="cd06592">
    <property type="entry name" value="GH31_NET37"/>
    <property type="match status" value="1"/>
</dbReference>
<keyword evidence="3 4" id="KW-0326">Glycosidase</keyword>
<dbReference type="PATRIC" id="fig|1550024.3.peg.3990"/>
<dbReference type="EMBL" id="LMUA01000050">
    <property type="protein sequence ID" value="KUE74669.1"/>
    <property type="molecule type" value="Genomic_DNA"/>
</dbReference>
<dbReference type="Pfam" id="PF21365">
    <property type="entry name" value="Glyco_hydro_31_3rd"/>
    <property type="match status" value="1"/>
</dbReference>
<feature type="domain" description="Glycoside hydrolase family 31 TIM barrel" evidence="5">
    <location>
        <begin position="134"/>
        <end position="275"/>
    </location>
</feature>
<evidence type="ECO:0000256" key="3">
    <source>
        <dbReference type="ARBA" id="ARBA00023295"/>
    </source>
</evidence>
<keyword evidence="2 4" id="KW-0378">Hydrolase</keyword>
<reference evidence="8 10" key="2">
    <citation type="submission" date="2015-10" db="EMBL/GenBank/DDBJ databases">
        <title>A novel member of the family Ruminococcaceae isolated from human faeces.</title>
        <authorList>
            <person name="Shkoporov A.N."/>
            <person name="Chaplin A.V."/>
            <person name="Motuzova O.V."/>
            <person name="Kafarskaia L.I."/>
            <person name="Efimov B.A."/>
        </authorList>
    </citation>
    <scope>NUCLEOTIDE SEQUENCE [LARGE SCALE GENOMIC DNA]</scope>
    <source>
        <strain evidence="8 10">668</strain>
    </source>
</reference>
<feature type="domain" description="Glycosyl hydrolase family 31 C-terminal" evidence="6">
    <location>
        <begin position="431"/>
        <end position="487"/>
    </location>
</feature>
<dbReference type="GeneID" id="42858327"/>
<sequence>MEIKILKEEYWYGGCAAWGGQMPLGERSEADLQLEPNPTPNQAMPLLVSSRGRYLWLDGVEEVKFSGGYIHCQGTAELYPNGEQSLQAAAEKQTLRDAYQKAMERHFPFSGKMPAKELFEAPVFNTWIELTFDQNQQAVLRYARNILDSGFRPGVLMIDDGWAECYGDWQFHKGRFPDPAGMLRDLHGLGFKVMLWVCPYVTPDSKAYREAVQKGFLLQNESGGSFVAEWWNGFSVAVDLSTHPACSWLDTQLEALRGLGVDGFKFDGGDPTHYVGAYSGGKAVIPNEMSHFWAEFGLRYPLNEYRSAWKAGGLPLMQRLCDKDHSWGKTGLAALIPDLLAQGITGHPFGCADLVGGGEYLNFQKNAGRLDRELFLKHAAVSCLTPVIQFSAAPWRILNADQLRTVHAQLAVRRQWQEYLEQVLCECARTGAPAVRYMEYEFPHQGMEQLLDQYMLGSRLLVAPVLEKGKTAREVYIPRGEWLWEGKLLHSRGEVLEFYAPDTFLIVLERQ</sequence>
<comment type="similarity">
    <text evidence="1 4">Belongs to the glycosyl hydrolase 31 family.</text>
</comment>
<dbReference type="Gene3D" id="3.20.20.80">
    <property type="entry name" value="Glycosidases"/>
    <property type="match status" value="1"/>
</dbReference>
<evidence type="ECO:0000256" key="2">
    <source>
        <dbReference type="ARBA" id="ARBA00022801"/>
    </source>
</evidence>
<accession>A0A0D8IVN5</accession>
<dbReference type="GO" id="GO:0004553">
    <property type="term" value="F:hydrolase activity, hydrolyzing O-glycosyl compounds"/>
    <property type="evidence" value="ECO:0007669"/>
    <property type="project" value="InterPro"/>
</dbReference>
<dbReference type="SUPFAM" id="SSF51011">
    <property type="entry name" value="Glycosyl hydrolase domain"/>
    <property type="match status" value="1"/>
</dbReference>
<evidence type="ECO:0000313" key="7">
    <source>
        <dbReference type="EMBL" id="KJF38559.1"/>
    </source>
</evidence>
<dbReference type="InterPro" id="IPR000322">
    <property type="entry name" value="Glyco_hydro_31_TIM"/>
</dbReference>
<protein>
    <recommendedName>
        <fullName evidence="11">Glycosyl hydrolase family 31</fullName>
    </recommendedName>
</protein>
<dbReference type="RefSeq" id="WP_050006467.1">
    <property type="nucleotide sequence ID" value="NZ_CATXDA010000017.1"/>
</dbReference>
<dbReference type="Proteomes" id="UP000032483">
    <property type="component" value="Unassembled WGS sequence"/>
</dbReference>
<dbReference type="InterPro" id="IPR013780">
    <property type="entry name" value="Glyco_hydro_b"/>
</dbReference>
<comment type="caution">
    <text evidence="7">The sequence shown here is derived from an EMBL/GenBank/DDBJ whole genome shotgun (WGS) entry which is preliminary data.</text>
</comment>
<dbReference type="AlphaFoldDB" id="A0A0D8IVN5"/>
<evidence type="ECO:0000259" key="6">
    <source>
        <dbReference type="Pfam" id="PF21365"/>
    </source>
</evidence>
<evidence type="ECO:0000313" key="10">
    <source>
        <dbReference type="Proteomes" id="UP000053433"/>
    </source>
</evidence>
<proteinExistence type="inferred from homology"/>
<name>A0A0D8IVN5_9FIRM</name>
<dbReference type="GO" id="GO:0005975">
    <property type="term" value="P:carbohydrate metabolic process"/>
    <property type="evidence" value="ECO:0007669"/>
    <property type="project" value="InterPro"/>
</dbReference>
<evidence type="ECO:0000256" key="1">
    <source>
        <dbReference type="ARBA" id="ARBA00007806"/>
    </source>
</evidence>
<dbReference type="PANTHER" id="PTHR43053">
    <property type="entry name" value="GLYCOSIDASE FAMILY 31"/>
    <property type="match status" value="1"/>
</dbReference>
<dbReference type="Proteomes" id="UP000053433">
    <property type="component" value="Unassembled WGS sequence"/>
</dbReference>
<dbReference type="InterPro" id="IPR050985">
    <property type="entry name" value="Alpha-glycosidase_related"/>
</dbReference>
<organism evidence="7 9">
    <name type="scientific">Ruthenibacterium lactatiformans</name>
    <dbReference type="NCBI Taxonomy" id="1550024"/>
    <lineage>
        <taxon>Bacteria</taxon>
        <taxon>Bacillati</taxon>
        <taxon>Bacillota</taxon>
        <taxon>Clostridia</taxon>
        <taxon>Eubacteriales</taxon>
        <taxon>Oscillospiraceae</taxon>
        <taxon>Ruthenibacterium</taxon>
    </lineage>
</organism>
<reference evidence="7" key="1">
    <citation type="submission" date="2015-02" db="EMBL/GenBank/DDBJ databases">
        <title>A novel member of the family Ruminococcaceae isolated from human feces.</title>
        <authorList>
            <person name="Shkoporov A.N."/>
            <person name="Chaplin A.V."/>
            <person name="Motuzova O.V."/>
            <person name="Kafarskaia L.I."/>
            <person name="Khokhlova E.V."/>
            <person name="Efimov B.A."/>
        </authorList>
    </citation>
    <scope>NUCLEOTIDE SEQUENCE [LARGE SCALE GENOMIC DNA]</scope>
    <source>
        <strain evidence="7">585-1</strain>
    </source>
</reference>
<accession>A0A0W7TLD5</accession>
<dbReference type="PANTHER" id="PTHR43053:SF4">
    <property type="entry name" value="MYOGENESIS-REGULATING GLYCOSIDASE"/>
    <property type="match status" value="1"/>
</dbReference>
<evidence type="ECO:0000256" key="4">
    <source>
        <dbReference type="RuleBase" id="RU361185"/>
    </source>
</evidence>
<keyword evidence="9" id="KW-1185">Reference proteome</keyword>
<dbReference type="Pfam" id="PF01055">
    <property type="entry name" value="Glyco_hydro_31_2nd"/>
    <property type="match status" value="1"/>
</dbReference>
<gene>
    <name evidence="8" type="ORF">ASJ35_17970</name>
    <name evidence="7" type="ORF">TQ39_17450</name>
</gene>
<evidence type="ECO:0000313" key="8">
    <source>
        <dbReference type="EMBL" id="KUE74669.1"/>
    </source>
</evidence>
<evidence type="ECO:0000259" key="5">
    <source>
        <dbReference type="Pfam" id="PF01055"/>
    </source>
</evidence>
<dbReference type="InterPro" id="IPR017853">
    <property type="entry name" value="GH"/>
</dbReference>
<dbReference type="InterPro" id="IPR048395">
    <property type="entry name" value="Glyco_hydro_31_C"/>
</dbReference>
<dbReference type="EMBL" id="JXXK01000038">
    <property type="protein sequence ID" value="KJF38559.1"/>
    <property type="molecule type" value="Genomic_DNA"/>
</dbReference>
<dbReference type="Gene3D" id="2.60.40.1180">
    <property type="entry name" value="Golgi alpha-mannosidase II"/>
    <property type="match status" value="1"/>
</dbReference>
<dbReference type="SUPFAM" id="SSF51445">
    <property type="entry name" value="(Trans)glycosidases"/>
    <property type="match status" value="1"/>
</dbReference>